<evidence type="ECO:0000259" key="2">
    <source>
        <dbReference type="PROSITE" id="PS50004"/>
    </source>
</evidence>
<dbReference type="InterPro" id="IPR044750">
    <property type="entry name" value="C2_SRC2/BAP"/>
</dbReference>
<dbReference type="SMART" id="SM00239">
    <property type="entry name" value="C2"/>
    <property type="match status" value="1"/>
</dbReference>
<proteinExistence type="predicted"/>
<reference evidence="3" key="1">
    <citation type="submission" date="2024-03" db="EMBL/GenBank/DDBJ databases">
        <title>WGS assembly of Saponaria officinalis var. Norfolk2.</title>
        <authorList>
            <person name="Jenkins J."/>
            <person name="Shu S."/>
            <person name="Grimwood J."/>
            <person name="Barry K."/>
            <person name="Goodstein D."/>
            <person name="Schmutz J."/>
            <person name="Leebens-Mack J."/>
            <person name="Osbourn A."/>
        </authorList>
    </citation>
    <scope>NUCLEOTIDE SEQUENCE [LARGE SCALE GENOMIC DNA]</scope>
    <source>
        <strain evidence="3">JIC</strain>
    </source>
</reference>
<protein>
    <recommendedName>
        <fullName evidence="2">C2 domain-containing protein</fullName>
    </recommendedName>
</protein>
<organism evidence="3 4">
    <name type="scientific">Saponaria officinalis</name>
    <name type="common">Common soapwort</name>
    <name type="synonym">Lychnis saponaria</name>
    <dbReference type="NCBI Taxonomy" id="3572"/>
    <lineage>
        <taxon>Eukaryota</taxon>
        <taxon>Viridiplantae</taxon>
        <taxon>Streptophyta</taxon>
        <taxon>Embryophyta</taxon>
        <taxon>Tracheophyta</taxon>
        <taxon>Spermatophyta</taxon>
        <taxon>Magnoliopsida</taxon>
        <taxon>eudicotyledons</taxon>
        <taxon>Gunneridae</taxon>
        <taxon>Pentapetalae</taxon>
        <taxon>Caryophyllales</taxon>
        <taxon>Caryophyllaceae</taxon>
        <taxon>Caryophylleae</taxon>
        <taxon>Saponaria</taxon>
    </lineage>
</organism>
<dbReference type="PANTHER" id="PTHR32246">
    <property type="entry name" value="INGRESSION PROTEIN FIC1"/>
    <property type="match status" value="1"/>
</dbReference>
<feature type="domain" description="C2" evidence="2">
    <location>
        <begin position="6"/>
        <end position="139"/>
    </location>
</feature>
<dbReference type="InterPro" id="IPR000008">
    <property type="entry name" value="C2_dom"/>
</dbReference>
<gene>
    <name evidence="3" type="ORF">RND81_08G214800</name>
</gene>
<dbReference type="PANTHER" id="PTHR32246:SF68">
    <property type="entry name" value="OS01G0853800 PROTEIN"/>
    <property type="match status" value="1"/>
</dbReference>
<dbReference type="Pfam" id="PF00168">
    <property type="entry name" value="C2"/>
    <property type="match status" value="1"/>
</dbReference>
<feature type="region of interest" description="Disordered" evidence="1">
    <location>
        <begin position="1"/>
        <end position="23"/>
    </location>
</feature>
<sequence length="268" mass="29443">MSMTRPAHQHHPYPPPSPPPPPPCTLEITIVSGKHLKNVNWKNGDLKPYSIFWVDPDHKLTTKSDDSSNTKPVWNQRFSLSIPTAAAATTTTASPPWYDAVFTLEVFHSKTTETPKPFVGSLQIRLSSLPEPENTSMIRSFDLLRPSGRPQGKIRLKIGVNYQNAPVSGRYYYQNTPQYTYPYYGGGYYSSPNSFSERNLGYGAPSAPVDYSPYEPRTRAVPVFGPGLGVGAVGGLLGGLVLDESEKMGGGCSSSTIKDDFNDYRSDC</sequence>
<dbReference type="InterPro" id="IPR035892">
    <property type="entry name" value="C2_domain_sf"/>
</dbReference>
<comment type="caution">
    <text evidence="3">The sequence shown here is derived from an EMBL/GenBank/DDBJ whole genome shotgun (WGS) entry which is preliminary data.</text>
</comment>
<evidence type="ECO:0000313" key="4">
    <source>
        <dbReference type="Proteomes" id="UP001443914"/>
    </source>
</evidence>
<evidence type="ECO:0000256" key="1">
    <source>
        <dbReference type="SAM" id="MobiDB-lite"/>
    </source>
</evidence>
<dbReference type="PROSITE" id="PS50004">
    <property type="entry name" value="C2"/>
    <property type="match status" value="1"/>
</dbReference>
<keyword evidence="4" id="KW-1185">Reference proteome</keyword>
<dbReference type="GO" id="GO:0006952">
    <property type="term" value="P:defense response"/>
    <property type="evidence" value="ECO:0007669"/>
    <property type="project" value="InterPro"/>
</dbReference>
<accession>A0AAW1JA60</accession>
<feature type="compositionally biased region" description="Pro residues" evidence="1">
    <location>
        <begin position="12"/>
        <end position="23"/>
    </location>
</feature>
<name>A0AAW1JA60_SAPOF</name>
<evidence type="ECO:0000313" key="3">
    <source>
        <dbReference type="EMBL" id="KAK9700064.1"/>
    </source>
</evidence>
<dbReference type="SUPFAM" id="SSF49562">
    <property type="entry name" value="C2 domain (Calcium/lipid-binding domain, CaLB)"/>
    <property type="match status" value="1"/>
</dbReference>
<dbReference type="Proteomes" id="UP001443914">
    <property type="component" value="Unassembled WGS sequence"/>
</dbReference>
<dbReference type="AlphaFoldDB" id="A0AAW1JA60"/>
<dbReference type="CDD" id="cd04051">
    <property type="entry name" value="C2_SRC2_like"/>
    <property type="match status" value="1"/>
</dbReference>
<dbReference type="EMBL" id="JBDFQZ010000008">
    <property type="protein sequence ID" value="KAK9700064.1"/>
    <property type="molecule type" value="Genomic_DNA"/>
</dbReference>
<dbReference type="Gene3D" id="2.60.40.150">
    <property type="entry name" value="C2 domain"/>
    <property type="match status" value="1"/>
</dbReference>